<dbReference type="CDD" id="cd21608">
    <property type="entry name" value="RRM2_NsCP33_like"/>
    <property type="match status" value="1"/>
</dbReference>
<dbReference type="PANTHER" id="PTHR48025">
    <property type="entry name" value="OS02G0815200 PROTEIN"/>
    <property type="match status" value="1"/>
</dbReference>
<dbReference type="InterPro" id="IPR000504">
    <property type="entry name" value="RRM_dom"/>
</dbReference>
<dbReference type="Gene3D" id="3.30.70.330">
    <property type="match status" value="2"/>
</dbReference>
<comment type="subcellular location">
    <subcellularLocation>
        <location evidence="1">Plastid</location>
        <location evidence="1">Chloroplast</location>
    </subcellularLocation>
</comment>
<reference evidence="14" key="2">
    <citation type="submission" date="2013-12" db="EMBL/GenBank/DDBJ databases">
        <authorList>
            <person name="Yu Y."/>
            <person name="Lee S."/>
            <person name="de Baynast K."/>
            <person name="Wissotski M."/>
            <person name="Liu L."/>
            <person name="Talag J."/>
            <person name="Goicoechea J."/>
            <person name="Angelova A."/>
            <person name="Jetty R."/>
            <person name="Kudrna D."/>
            <person name="Golser W."/>
            <person name="Rivera L."/>
            <person name="Zhang J."/>
            <person name="Wing R."/>
        </authorList>
    </citation>
    <scope>NUCLEOTIDE SEQUENCE</scope>
</reference>
<dbReference type="InterPro" id="IPR050502">
    <property type="entry name" value="Euk_RNA-bind_prot"/>
</dbReference>
<feature type="region of interest" description="Disordered" evidence="11">
    <location>
        <begin position="14"/>
        <end position="37"/>
    </location>
</feature>
<dbReference type="AlphaFoldDB" id="A0A0D9VUI6"/>
<feature type="compositionally biased region" description="Low complexity" evidence="11">
    <location>
        <begin position="14"/>
        <end position="33"/>
    </location>
</feature>
<dbReference type="Gramene" id="LPERR03G16560.1">
    <property type="protein sequence ID" value="LPERR03G16560.1"/>
    <property type="gene ID" value="LPERR03G16560"/>
</dbReference>
<dbReference type="eggNOG" id="KOG0118">
    <property type="taxonomic scope" value="Eukaryota"/>
</dbReference>
<dbReference type="PROSITE" id="PS50102">
    <property type="entry name" value="RRM"/>
    <property type="match status" value="2"/>
</dbReference>
<keyword evidence="6" id="KW-0677">Repeat</keyword>
<keyword evidence="3" id="KW-0597">Phosphoprotein</keyword>
<keyword evidence="14" id="KW-1185">Reference proteome</keyword>
<feature type="region of interest" description="Disordered" evidence="11">
    <location>
        <begin position="67"/>
        <end position="86"/>
    </location>
</feature>
<protein>
    <recommendedName>
        <fullName evidence="12">RRM domain-containing protein</fullName>
    </recommendedName>
</protein>
<dbReference type="FunFam" id="3.30.70.330:FF:000357">
    <property type="entry name" value="Ribonucleoprotein A, chloroplastic"/>
    <property type="match status" value="1"/>
</dbReference>
<evidence type="ECO:0000256" key="8">
    <source>
        <dbReference type="ARBA" id="ARBA00022946"/>
    </source>
</evidence>
<dbReference type="InterPro" id="IPR035979">
    <property type="entry name" value="RBD_domain_sf"/>
</dbReference>
<keyword evidence="5" id="KW-0507">mRNA processing</keyword>
<evidence type="ECO:0000256" key="9">
    <source>
        <dbReference type="ARBA" id="ARBA00023274"/>
    </source>
</evidence>
<reference evidence="13 14" key="1">
    <citation type="submission" date="2012-08" db="EMBL/GenBank/DDBJ databases">
        <title>Oryza genome evolution.</title>
        <authorList>
            <person name="Wing R.A."/>
        </authorList>
    </citation>
    <scope>NUCLEOTIDE SEQUENCE</scope>
</reference>
<dbReference type="SUPFAM" id="SSF54928">
    <property type="entry name" value="RNA-binding domain, RBD"/>
    <property type="match status" value="2"/>
</dbReference>
<evidence type="ECO:0000259" key="12">
    <source>
        <dbReference type="PROSITE" id="PS50102"/>
    </source>
</evidence>
<evidence type="ECO:0000256" key="11">
    <source>
        <dbReference type="SAM" id="MobiDB-lite"/>
    </source>
</evidence>
<evidence type="ECO:0000256" key="4">
    <source>
        <dbReference type="ARBA" id="ARBA00022640"/>
    </source>
</evidence>
<evidence type="ECO:0000256" key="2">
    <source>
        <dbReference type="ARBA" id="ARBA00022528"/>
    </source>
</evidence>
<dbReference type="GO" id="GO:0006397">
    <property type="term" value="P:mRNA processing"/>
    <property type="evidence" value="ECO:0007669"/>
    <property type="project" value="UniProtKB-KW"/>
</dbReference>
<dbReference type="InterPro" id="IPR012677">
    <property type="entry name" value="Nucleotide-bd_a/b_plait_sf"/>
</dbReference>
<sequence length="270" mass="29180">MAATLFSAALSPHLLPLSSSSSSSSKPASSSVSFTSNKPPQLLRALAVAGWRRSPLFVPVAVAVSEEVETEQEEEGEEEGSEEAEEFSEDLRVFVGNLPFSVDSSQLAGLFEQAGSVEMVEVIYDKLTGRSRGFGFVTMSSVEEVEAAVEQFNGYILDGRSLRVNSGPAPPREQSSPRAPWGEANRVYVGNLSWGVDNAALANLFSGEGEVLEARVIYDRESGRSRGFGFVTYGSTEEVENAVSNLDGTDLDGRQIRVTIAESRPPRRQY</sequence>
<evidence type="ECO:0000313" key="13">
    <source>
        <dbReference type="EnsemblPlants" id="LPERR03G16560.1"/>
    </source>
</evidence>
<dbReference type="Pfam" id="PF00076">
    <property type="entry name" value="RRM_1"/>
    <property type="match status" value="2"/>
</dbReference>
<dbReference type="InterPro" id="IPR048289">
    <property type="entry name" value="RRM2_NsCP33-like"/>
</dbReference>
<organism evidence="13 14">
    <name type="scientific">Leersia perrieri</name>
    <dbReference type="NCBI Taxonomy" id="77586"/>
    <lineage>
        <taxon>Eukaryota</taxon>
        <taxon>Viridiplantae</taxon>
        <taxon>Streptophyta</taxon>
        <taxon>Embryophyta</taxon>
        <taxon>Tracheophyta</taxon>
        <taxon>Spermatophyta</taxon>
        <taxon>Magnoliopsida</taxon>
        <taxon>Liliopsida</taxon>
        <taxon>Poales</taxon>
        <taxon>Poaceae</taxon>
        <taxon>BOP clade</taxon>
        <taxon>Oryzoideae</taxon>
        <taxon>Oryzeae</taxon>
        <taxon>Oryzinae</taxon>
        <taxon>Leersia</taxon>
    </lineage>
</organism>
<dbReference type="PANTHER" id="PTHR48025:SF1">
    <property type="entry name" value="RRM DOMAIN-CONTAINING PROTEIN"/>
    <property type="match status" value="1"/>
</dbReference>
<dbReference type="SMART" id="SM00360">
    <property type="entry name" value="RRM"/>
    <property type="match status" value="2"/>
</dbReference>
<dbReference type="GO" id="GO:0009409">
    <property type="term" value="P:response to cold"/>
    <property type="evidence" value="ECO:0007669"/>
    <property type="project" value="UniProtKB-ARBA"/>
</dbReference>
<feature type="domain" description="RRM" evidence="12">
    <location>
        <begin position="91"/>
        <end position="169"/>
    </location>
</feature>
<dbReference type="GO" id="GO:0009535">
    <property type="term" value="C:chloroplast thylakoid membrane"/>
    <property type="evidence" value="ECO:0007669"/>
    <property type="project" value="TreeGrafter"/>
</dbReference>
<accession>A0A0D9VUI6</accession>
<dbReference type="GO" id="GO:1901259">
    <property type="term" value="P:chloroplast rRNA processing"/>
    <property type="evidence" value="ECO:0007669"/>
    <property type="project" value="TreeGrafter"/>
</dbReference>
<feature type="domain" description="RRM" evidence="12">
    <location>
        <begin position="185"/>
        <end position="263"/>
    </location>
</feature>
<evidence type="ECO:0000256" key="6">
    <source>
        <dbReference type="ARBA" id="ARBA00022737"/>
    </source>
</evidence>
<keyword evidence="7 10" id="KW-0694">RNA-binding</keyword>
<evidence type="ECO:0000256" key="5">
    <source>
        <dbReference type="ARBA" id="ARBA00022664"/>
    </source>
</evidence>
<dbReference type="HOGENOM" id="CLU_012062_15_1_1"/>
<dbReference type="GO" id="GO:1990904">
    <property type="term" value="C:ribonucleoprotein complex"/>
    <property type="evidence" value="ECO:0007669"/>
    <property type="project" value="UniProtKB-KW"/>
</dbReference>
<evidence type="ECO:0000256" key="1">
    <source>
        <dbReference type="ARBA" id="ARBA00004229"/>
    </source>
</evidence>
<dbReference type="EnsemblPlants" id="LPERR03G16560.1">
    <property type="protein sequence ID" value="LPERR03G16560.1"/>
    <property type="gene ID" value="LPERR03G16560"/>
</dbReference>
<keyword evidence="2" id="KW-0150">Chloroplast</keyword>
<proteinExistence type="predicted"/>
<dbReference type="Proteomes" id="UP000032180">
    <property type="component" value="Chromosome 3"/>
</dbReference>
<name>A0A0D9VUI6_9ORYZ</name>
<keyword evidence="4" id="KW-0934">Plastid</keyword>
<dbReference type="FunFam" id="3.30.70.330:FF:000423">
    <property type="entry name" value="Ribonucleoprotein A, chloroplastic"/>
    <property type="match status" value="1"/>
</dbReference>
<evidence type="ECO:0000313" key="14">
    <source>
        <dbReference type="Proteomes" id="UP000032180"/>
    </source>
</evidence>
<evidence type="ECO:0000256" key="7">
    <source>
        <dbReference type="ARBA" id="ARBA00022884"/>
    </source>
</evidence>
<evidence type="ECO:0000256" key="10">
    <source>
        <dbReference type="PROSITE-ProRule" id="PRU00176"/>
    </source>
</evidence>
<dbReference type="GO" id="GO:0003729">
    <property type="term" value="F:mRNA binding"/>
    <property type="evidence" value="ECO:0007669"/>
    <property type="project" value="TreeGrafter"/>
</dbReference>
<evidence type="ECO:0000256" key="3">
    <source>
        <dbReference type="ARBA" id="ARBA00022553"/>
    </source>
</evidence>
<keyword evidence="8" id="KW-0809">Transit peptide</keyword>
<reference evidence="13" key="3">
    <citation type="submission" date="2015-04" db="UniProtKB">
        <authorList>
            <consortium name="EnsemblPlants"/>
        </authorList>
    </citation>
    <scope>IDENTIFICATION</scope>
</reference>
<keyword evidence="9" id="KW-0687">Ribonucleoprotein</keyword>
<dbReference type="STRING" id="77586.A0A0D9VUI6"/>